<gene>
    <name evidence="2" type="ORF">RF11_11144</name>
</gene>
<reference evidence="2 3" key="1">
    <citation type="journal article" date="2014" name="Genome Biol. Evol.">
        <title>The genome of the myxosporean Thelohanellus kitauei shows adaptations to nutrient acquisition within its fish host.</title>
        <authorList>
            <person name="Yang Y."/>
            <person name="Xiong J."/>
            <person name="Zhou Z."/>
            <person name="Huo F."/>
            <person name="Miao W."/>
            <person name="Ran C."/>
            <person name="Liu Y."/>
            <person name="Zhang J."/>
            <person name="Feng J."/>
            <person name="Wang M."/>
            <person name="Wang M."/>
            <person name="Wang L."/>
            <person name="Yao B."/>
        </authorList>
    </citation>
    <scope>NUCLEOTIDE SEQUENCE [LARGE SCALE GENOMIC DNA]</scope>
    <source>
        <strain evidence="2">Wuqing</strain>
    </source>
</reference>
<feature type="region of interest" description="Disordered" evidence="1">
    <location>
        <begin position="186"/>
        <end position="223"/>
    </location>
</feature>
<protein>
    <submittedName>
        <fullName evidence="2">Uncharacterized protein</fullName>
    </submittedName>
</protein>
<organism evidence="2 3">
    <name type="scientific">Thelohanellus kitauei</name>
    <name type="common">Myxosporean</name>
    <dbReference type="NCBI Taxonomy" id="669202"/>
    <lineage>
        <taxon>Eukaryota</taxon>
        <taxon>Metazoa</taxon>
        <taxon>Cnidaria</taxon>
        <taxon>Myxozoa</taxon>
        <taxon>Myxosporea</taxon>
        <taxon>Bivalvulida</taxon>
        <taxon>Platysporina</taxon>
        <taxon>Myxobolidae</taxon>
        <taxon>Thelohanellus</taxon>
    </lineage>
</organism>
<sequence length="361" mass="41105">MSLCLTFKKMAIRDMRIEYFDDGIDDSIDQIVKTLKNATKLKDVIEKLCNSLAEHLNCEKSRENFDFKLSTLLRNRIKAENNDMKAHGNFYVLKDFDSLSKVLVSHGLKITNKLFLHFLTHENYEVPDVDFGRAIDEINTKSVFRKSKFYTSSLEDISRISESKSENDIYIDQPPFMLQPIKEDAHIPSTSKGSDKENDKPSSDGSVKTNDVNETQITDSGGTQTSITITECYNETSSETFVDNRDFIRRSNTDDLAHPVKNGSNKAPSRSQSEKREKNEREPKLEECLDPESGISLNVPLHTSDNALVTKKVEPEIRMESKMENSESSTPASNTLDIIEKRSIDSDEILVDIKEFIQRQV</sequence>
<feature type="compositionally biased region" description="Polar residues" evidence="1">
    <location>
        <begin position="203"/>
        <end position="223"/>
    </location>
</feature>
<keyword evidence="3" id="KW-1185">Reference proteome</keyword>
<proteinExistence type="predicted"/>
<dbReference type="Proteomes" id="UP000031668">
    <property type="component" value="Unassembled WGS sequence"/>
</dbReference>
<name>A0A0C2NFJ9_THEKT</name>
<feature type="region of interest" description="Disordered" evidence="1">
    <location>
        <begin position="252"/>
        <end position="287"/>
    </location>
</feature>
<evidence type="ECO:0000313" key="3">
    <source>
        <dbReference type="Proteomes" id="UP000031668"/>
    </source>
</evidence>
<dbReference type="EMBL" id="JWZT01001097">
    <property type="protein sequence ID" value="KII72797.1"/>
    <property type="molecule type" value="Genomic_DNA"/>
</dbReference>
<feature type="compositionally biased region" description="Polar residues" evidence="1">
    <location>
        <begin position="262"/>
        <end position="271"/>
    </location>
</feature>
<feature type="compositionally biased region" description="Basic and acidic residues" evidence="1">
    <location>
        <begin position="193"/>
        <end position="202"/>
    </location>
</feature>
<evidence type="ECO:0000313" key="2">
    <source>
        <dbReference type="EMBL" id="KII72797.1"/>
    </source>
</evidence>
<dbReference type="AlphaFoldDB" id="A0A0C2NFJ9"/>
<feature type="compositionally biased region" description="Basic and acidic residues" evidence="1">
    <location>
        <begin position="272"/>
        <end position="287"/>
    </location>
</feature>
<evidence type="ECO:0000256" key="1">
    <source>
        <dbReference type="SAM" id="MobiDB-lite"/>
    </source>
</evidence>
<comment type="caution">
    <text evidence="2">The sequence shown here is derived from an EMBL/GenBank/DDBJ whole genome shotgun (WGS) entry which is preliminary data.</text>
</comment>
<accession>A0A0C2NFJ9</accession>